<accession>A0A557QK86</accession>
<dbReference type="InterPro" id="IPR036147">
    <property type="entry name" value="Anti-sigma_E_RseA_N_sf"/>
</dbReference>
<keyword evidence="3" id="KW-1185">Reference proteome</keyword>
<dbReference type="PANTHER" id="PTHR38104:SF1">
    <property type="entry name" value="ANTI-SIGMA-E FACTOR RSEA"/>
    <property type="match status" value="1"/>
</dbReference>
<evidence type="ECO:0000313" key="2">
    <source>
        <dbReference type="EMBL" id="TVO53316.1"/>
    </source>
</evidence>
<dbReference type="OrthoDB" id="8561243at2"/>
<evidence type="ECO:0000313" key="3">
    <source>
        <dbReference type="Proteomes" id="UP000319502"/>
    </source>
</evidence>
<feature type="domain" description="Anti sigma-E protein RseA N-terminal" evidence="1">
    <location>
        <begin position="2"/>
        <end position="75"/>
    </location>
</feature>
<evidence type="ECO:0000259" key="1">
    <source>
        <dbReference type="Pfam" id="PF03872"/>
    </source>
</evidence>
<gene>
    <name evidence="2" type="ORF">FHP91_16150</name>
</gene>
<protein>
    <submittedName>
        <fullName evidence="2">Anti-sigma 24 factor</fullName>
    </submittedName>
</protein>
<organism evidence="2 3">
    <name type="scientific">Denitromonas halophila</name>
    <dbReference type="NCBI Taxonomy" id="1629404"/>
    <lineage>
        <taxon>Bacteria</taxon>
        <taxon>Pseudomonadati</taxon>
        <taxon>Pseudomonadota</taxon>
        <taxon>Betaproteobacteria</taxon>
        <taxon>Rhodocyclales</taxon>
        <taxon>Zoogloeaceae</taxon>
        <taxon>Denitromonas</taxon>
    </lineage>
</organism>
<sequence length="178" mass="19042">MKERISALLDGNLDAQAVEPVLNSVGESADVRRQWDHYCLIGDALRNEPELSCDLSARVMASLAQEPTVLAPVAIRPLTSVSPLGKSWRKILPLAASVAGVAVVGWLAIPQSTETSAIQMARIAPQPLMASAVETNRQDREPLRAYLFAHQSLANQGAIPAVAPFVRTVADVSAGVRR</sequence>
<dbReference type="GO" id="GO:0016989">
    <property type="term" value="F:sigma factor antagonist activity"/>
    <property type="evidence" value="ECO:0007669"/>
    <property type="project" value="InterPro"/>
</dbReference>
<dbReference type="Pfam" id="PF03872">
    <property type="entry name" value="RseA_N"/>
    <property type="match status" value="1"/>
</dbReference>
<dbReference type="PANTHER" id="PTHR38104">
    <property type="match status" value="1"/>
</dbReference>
<dbReference type="EMBL" id="VMNK01000015">
    <property type="protein sequence ID" value="TVO53316.1"/>
    <property type="molecule type" value="Genomic_DNA"/>
</dbReference>
<reference evidence="2 3" key="1">
    <citation type="submission" date="2019-07" db="EMBL/GenBank/DDBJ databases">
        <title>The pathways for chlorine oxyanion respiration interact through the shared metabolite chlorate.</title>
        <authorList>
            <person name="Barnum T.P."/>
            <person name="Cheng Y."/>
            <person name="Hill K.A."/>
            <person name="Lucas L.N."/>
            <person name="Carlson H.K."/>
            <person name="Coates J.D."/>
        </authorList>
    </citation>
    <scope>NUCLEOTIDE SEQUENCE [LARGE SCALE GENOMIC DNA]</scope>
    <source>
        <strain evidence="2 3">SFB-3</strain>
    </source>
</reference>
<dbReference type="Gene3D" id="1.10.10.880">
    <property type="entry name" value="Anti sigma-E protein RseA, N-terminal domain"/>
    <property type="match status" value="1"/>
</dbReference>
<dbReference type="InterPro" id="IPR005572">
    <property type="entry name" value="Anti-sigma_E_RseA_N"/>
</dbReference>
<dbReference type="RefSeq" id="WP_144310551.1">
    <property type="nucleotide sequence ID" value="NZ_VMNK01000015.1"/>
</dbReference>
<dbReference type="Proteomes" id="UP000319502">
    <property type="component" value="Unassembled WGS sequence"/>
</dbReference>
<dbReference type="SUPFAM" id="SSF89069">
    <property type="entry name" value="N-terminal, cytoplasmic domain of anti-sigmaE factor RseA"/>
    <property type="match status" value="1"/>
</dbReference>
<dbReference type="AlphaFoldDB" id="A0A557QK86"/>
<comment type="caution">
    <text evidence="2">The sequence shown here is derived from an EMBL/GenBank/DDBJ whole genome shotgun (WGS) entry which is preliminary data.</text>
</comment>
<dbReference type="InterPro" id="IPR052383">
    <property type="entry name" value="Anti-sigma-E_RseA-like"/>
</dbReference>
<name>A0A557QK86_9RHOO</name>
<proteinExistence type="predicted"/>
<dbReference type="CDD" id="cd16328">
    <property type="entry name" value="RseA_N"/>
    <property type="match status" value="1"/>
</dbReference>